<gene>
    <name evidence="3" type="ORF">LARSCL_LOCUS8567</name>
</gene>
<dbReference type="InterPro" id="IPR002083">
    <property type="entry name" value="MATH/TRAF_dom"/>
</dbReference>
<dbReference type="CDD" id="cd18186">
    <property type="entry name" value="BTB_POZ_ZBTB_KLHL-like"/>
    <property type="match status" value="1"/>
</dbReference>
<dbReference type="Gene3D" id="2.60.210.10">
    <property type="entry name" value="Apoptosis, Tumor Necrosis Factor Receptor Associated Protein 2, Chain A"/>
    <property type="match status" value="1"/>
</dbReference>
<dbReference type="CDD" id="cd00121">
    <property type="entry name" value="MATH"/>
    <property type="match status" value="1"/>
</dbReference>
<accession>A0AAV1ZWT9</accession>
<comment type="caution">
    <text evidence="3">The sequence shown here is derived from an EMBL/GenBank/DDBJ whole genome shotgun (WGS) entry which is preliminary data.</text>
</comment>
<dbReference type="Pfam" id="PF22486">
    <property type="entry name" value="MATH_2"/>
    <property type="match status" value="1"/>
</dbReference>
<protein>
    <recommendedName>
        <fullName evidence="5">Speckle-type POZ protein</fullName>
    </recommendedName>
</protein>
<dbReference type="EMBL" id="CAXIEN010000092">
    <property type="protein sequence ID" value="CAL1276312.1"/>
    <property type="molecule type" value="Genomic_DNA"/>
</dbReference>
<evidence type="ECO:0000313" key="4">
    <source>
        <dbReference type="Proteomes" id="UP001497382"/>
    </source>
</evidence>
<dbReference type="SUPFAM" id="SSF49599">
    <property type="entry name" value="TRAF domain-like"/>
    <property type="match status" value="1"/>
</dbReference>
<dbReference type="AlphaFoldDB" id="A0AAV1ZWT9"/>
<dbReference type="PROSITE" id="PS50144">
    <property type="entry name" value="MATH"/>
    <property type="match status" value="1"/>
</dbReference>
<dbReference type="SMART" id="SM00225">
    <property type="entry name" value="BTB"/>
    <property type="match status" value="1"/>
</dbReference>
<dbReference type="GO" id="GO:0030163">
    <property type="term" value="P:protein catabolic process"/>
    <property type="evidence" value="ECO:0007669"/>
    <property type="project" value="UniProtKB-ARBA"/>
</dbReference>
<feature type="domain" description="MATH" evidence="2">
    <location>
        <begin position="14"/>
        <end position="146"/>
    </location>
</feature>
<organism evidence="3 4">
    <name type="scientific">Larinioides sclopetarius</name>
    <dbReference type="NCBI Taxonomy" id="280406"/>
    <lineage>
        <taxon>Eukaryota</taxon>
        <taxon>Metazoa</taxon>
        <taxon>Ecdysozoa</taxon>
        <taxon>Arthropoda</taxon>
        <taxon>Chelicerata</taxon>
        <taxon>Arachnida</taxon>
        <taxon>Araneae</taxon>
        <taxon>Araneomorphae</taxon>
        <taxon>Entelegynae</taxon>
        <taxon>Araneoidea</taxon>
        <taxon>Araneidae</taxon>
        <taxon>Larinioides</taxon>
    </lineage>
</organism>
<feature type="domain" description="BTB" evidence="1">
    <location>
        <begin position="353"/>
        <end position="414"/>
    </location>
</feature>
<keyword evidence="4" id="KW-1185">Reference proteome</keyword>
<evidence type="ECO:0000259" key="1">
    <source>
        <dbReference type="PROSITE" id="PS50097"/>
    </source>
</evidence>
<dbReference type="Pfam" id="PF00651">
    <property type="entry name" value="BTB"/>
    <property type="match status" value="1"/>
</dbReference>
<evidence type="ECO:0000313" key="3">
    <source>
        <dbReference type="EMBL" id="CAL1276312.1"/>
    </source>
</evidence>
<sequence length="512" mass="59943">MDEENVNKKEEPKEIILTWRIENAHLCWQKTGEELVSPTFEIDWLNESSWNLYLYPRGIQGEDIYLSYFISQEKKSDTVVITGAKFELYLLAADGSKVLSKNSEGFLSMKKNGMWGYSRFIDRKTLIDEDGSYYLPDETLTLCCKIWCDFEQDMEKKKEPVKLKAFARTRIRKEDIFQQMAIDPKTSRSQRIGELRPVLQECPIAKFIAIFGETSNHKNLIIGIDIENNEKIKSAICELVLVDDERKVLFWKNKYAWYNIIESENIVLSSYFPKDSEQHVPEKTFSQKCLYLACHFSFTTGSITQKIEKDDYGNNLDRFFEQRLSNSTSVEEESYCPTASDALKSLYYDPVFHDVTIKGRTAEFKVHEMVLSPRSEVFKKLLSERDKKTNLVQINNEDDDTLQRVIYFLYTDTILNMHWEVAKKLYKAAIKYKIELLKEKCCIFIKRNLNLTNVFEIAVLTKNEKNSELKKYVTNFIIKNEPGVFDTVEWSIFSKSNQVLAGEYMVAKYKMK</sequence>
<name>A0AAV1ZWT9_9ARAC</name>
<proteinExistence type="predicted"/>
<dbReference type="InterPro" id="IPR000210">
    <property type="entry name" value="BTB/POZ_dom"/>
</dbReference>
<evidence type="ECO:0008006" key="5">
    <source>
        <dbReference type="Google" id="ProtNLM"/>
    </source>
</evidence>
<reference evidence="3 4" key="1">
    <citation type="submission" date="2024-04" db="EMBL/GenBank/DDBJ databases">
        <authorList>
            <person name="Rising A."/>
            <person name="Reimegard J."/>
            <person name="Sonavane S."/>
            <person name="Akerstrom W."/>
            <person name="Nylinder S."/>
            <person name="Hedman E."/>
            <person name="Kallberg Y."/>
        </authorList>
    </citation>
    <scope>NUCLEOTIDE SEQUENCE [LARGE SCALE GENOMIC DNA]</scope>
</reference>
<dbReference type="Proteomes" id="UP001497382">
    <property type="component" value="Unassembled WGS sequence"/>
</dbReference>
<evidence type="ECO:0000259" key="2">
    <source>
        <dbReference type="PROSITE" id="PS50144"/>
    </source>
</evidence>
<dbReference type="Gene3D" id="3.30.710.10">
    <property type="entry name" value="Potassium Channel Kv1.1, Chain A"/>
    <property type="match status" value="1"/>
</dbReference>
<dbReference type="SUPFAM" id="SSF54695">
    <property type="entry name" value="POZ domain"/>
    <property type="match status" value="1"/>
</dbReference>
<dbReference type="InterPro" id="IPR011333">
    <property type="entry name" value="SKP1/BTB/POZ_sf"/>
</dbReference>
<dbReference type="InterPro" id="IPR008974">
    <property type="entry name" value="TRAF-like"/>
</dbReference>
<dbReference type="PANTHER" id="PTHR24413">
    <property type="entry name" value="SPECKLE-TYPE POZ PROTEIN"/>
    <property type="match status" value="1"/>
</dbReference>
<dbReference type="PROSITE" id="PS50097">
    <property type="entry name" value="BTB"/>
    <property type="match status" value="1"/>
</dbReference>